<organism evidence="2 4">
    <name type="scientific">Thermococcus thioreducens</name>
    <dbReference type="NCBI Taxonomy" id="277988"/>
    <lineage>
        <taxon>Archaea</taxon>
        <taxon>Methanobacteriati</taxon>
        <taxon>Methanobacteriota</taxon>
        <taxon>Thermococci</taxon>
        <taxon>Thermococcales</taxon>
        <taxon>Thermococcaceae</taxon>
        <taxon>Thermococcus</taxon>
    </lineage>
</organism>
<dbReference type="OrthoDB" id="85626at2157"/>
<evidence type="ECO:0000313" key="2">
    <source>
        <dbReference type="EMBL" id="KQH81501.1"/>
    </source>
</evidence>
<reference evidence="1 6" key="2">
    <citation type="submission" date="2016-04" db="EMBL/GenBank/DDBJ databases">
        <title>Complete genome sequence of Thermococcus thioreducens type strain OGL-20P.</title>
        <authorList>
            <person name="Oger P.M."/>
        </authorList>
    </citation>
    <scope>NUCLEOTIDE SEQUENCE [LARGE SCALE GENOMIC DNA]</scope>
    <source>
        <strain evidence="1 6">OGL-20P</strain>
    </source>
</reference>
<dbReference type="EMBL" id="FOIW01000003">
    <property type="protein sequence ID" value="SEW20627.1"/>
    <property type="molecule type" value="Genomic_DNA"/>
</dbReference>
<accession>A0A0Q2QNQ5</accession>
<gene>
    <name evidence="1" type="ORF">A3L14_09925</name>
    <name evidence="2" type="ORF">AMR53_11070</name>
    <name evidence="3" type="ORF">SAMN05216170_2086</name>
</gene>
<dbReference type="Proteomes" id="UP000182125">
    <property type="component" value="Unassembled WGS sequence"/>
</dbReference>
<reference evidence="2 4" key="1">
    <citation type="submission" date="2015-08" db="EMBL/GenBank/DDBJ databases">
        <title>Thermococcus thioreducens DSM 14981 genome sequencing.</title>
        <authorList>
            <person name="Hong S.-J."/>
            <person name="Kim M.-C."/>
            <person name="Shin J.-H."/>
        </authorList>
    </citation>
    <scope>NUCLEOTIDE SEQUENCE [LARGE SCALE GENOMIC DNA]</scope>
    <source>
        <strain evidence="2 4">DSM 14981</strain>
    </source>
</reference>
<dbReference type="Proteomes" id="UP000051862">
    <property type="component" value="Unassembled WGS sequence"/>
</dbReference>
<evidence type="ECO:0000313" key="1">
    <source>
        <dbReference type="EMBL" id="ASJ13182.1"/>
    </source>
</evidence>
<protein>
    <submittedName>
        <fullName evidence="2">Uncharacterized protein</fullName>
    </submittedName>
</protein>
<evidence type="ECO:0000313" key="6">
    <source>
        <dbReference type="Proteomes" id="UP000250136"/>
    </source>
</evidence>
<evidence type="ECO:0000313" key="4">
    <source>
        <dbReference type="Proteomes" id="UP000051862"/>
    </source>
</evidence>
<dbReference type="Proteomes" id="UP000250136">
    <property type="component" value="Chromosome"/>
</dbReference>
<reference evidence="3 5" key="3">
    <citation type="submission" date="2016-10" db="EMBL/GenBank/DDBJ databases">
        <authorList>
            <person name="de Groot N.N."/>
        </authorList>
    </citation>
    <scope>NUCLEOTIDE SEQUENCE [LARGE SCALE GENOMIC DNA]</scope>
    <source>
        <strain evidence="3 5">OGL-20</strain>
    </source>
</reference>
<dbReference type="PATRIC" id="fig|277988.4.peg.2319"/>
<dbReference type="EMBL" id="LIXN01000023">
    <property type="protein sequence ID" value="KQH81501.1"/>
    <property type="molecule type" value="Genomic_DNA"/>
</dbReference>
<dbReference type="GeneID" id="33334745"/>
<sequence>MLGFFRRKKKETHGPLVYLSEPTILYHTHTEKAILQLLEEKLGSNNFVIPSDYGLRNTDHLIPEAEIFVAIAIVGKFTSLVVREIELARKHGKKIYTLDVARKDDEILYIFEEGVPEHIEWLTPEETQELYAAFRGEDFSGFMKFFFGDRKRQW</sequence>
<dbReference type="KEGG" id="ttd:A3L14_09925"/>
<evidence type="ECO:0000313" key="3">
    <source>
        <dbReference type="EMBL" id="SEW20627.1"/>
    </source>
</evidence>
<keyword evidence="6" id="KW-1185">Reference proteome</keyword>
<proteinExistence type="predicted"/>
<name>A0A0Q2QNQ5_9EURY</name>
<dbReference type="AlphaFoldDB" id="A0A0Q2QNQ5"/>
<evidence type="ECO:0000313" key="5">
    <source>
        <dbReference type="Proteomes" id="UP000182125"/>
    </source>
</evidence>
<dbReference type="EMBL" id="CP015105">
    <property type="protein sequence ID" value="ASJ13182.1"/>
    <property type="molecule type" value="Genomic_DNA"/>
</dbReference>
<dbReference type="RefSeq" id="WP_055430308.1">
    <property type="nucleotide sequence ID" value="NZ_CP015105.1"/>
</dbReference>